<reference evidence="16" key="1">
    <citation type="submission" date="2025-08" db="UniProtKB">
        <authorList>
            <consortium name="RefSeq"/>
        </authorList>
    </citation>
    <scope>IDENTIFICATION</scope>
</reference>
<evidence type="ECO:0000256" key="5">
    <source>
        <dbReference type="ARBA" id="ARBA00022771"/>
    </source>
</evidence>
<dbReference type="RefSeq" id="XP_030046361.1">
    <property type="nucleotide sequence ID" value="XM_030190501.1"/>
</dbReference>
<dbReference type="Proteomes" id="UP000515156">
    <property type="component" value="Chromosome 1"/>
</dbReference>
<dbReference type="AlphaFoldDB" id="A0A6P7WYZ9"/>
<keyword evidence="5 11" id="KW-0863">Zinc-finger</keyword>
<evidence type="ECO:0000256" key="8">
    <source>
        <dbReference type="ARBA" id="ARBA00023125"/>
    </source>
</evidence>
<protein>
    <submittedName>
        <fullName evidence="16">Gastrula zinc finger protein xLCGF3.1-like</fullName>
    </submittedName>
</protein>
<feature type="region of interest" description="Disordered" evidence="12">
    <location>
        <begin position="89"/>
        <end position="123"/>
    </location>
</feature>
<feature type="domain" description="C2H2-type" evidence="13">
    <location>
        <begin position="309"/>
        <end position="334"/>
    </location>
</feature>
<keyword evidence="15" id="KW-1185">Reference proteome</keyword>
<evidence type="ECO:0000256" key="10">
    <source>
        <dbReference type="ARBA" id="ARBA00023242"/>
    </source>
</evidence>
<dbReference type="Gene3D" id="3.30.160.60">
    <property type="entry name" value="Classic Zinc Finger"/>
    <property type="match status" value="5"/>
</dbReference>
<evidence type="ECO:0000256" key="6">
    <source>
        <dbReference type="ARBA" id="ARBA00022833"/>
    </source>
</evidence>
<dbReference type="GO" id="GO:0000978">
    <property type="term" value="F:RNA polymerase II cis-regulatory region sequence-specific DNA binding"/>
    <property type="evidence" value="ECO:0007669"/>
    <property type="project" value="TreeGrafter"/>
</dbReference>
<gene>
    <name evidence="16" type="primary">LOC115460750</name>
</gene>
<dbReference type="GO" id="GO:0005634">
    <property type="term" value="C:nucleus"/>
    <property type="evidence" value="ECO:0007669"/>
    <property type="project" value="UniProtKB-SubCell"/>
</dbReference>
<dbReference type="GO" id="GO:0003700">
    <property type="term" value="F:DNA-binding transcription factor activity"/>
    <property type="evidence" value="ECO:0007669"/>
    <property type="project" value="TreeGrafter"/>
</dbReference>
<evidence type="ECO:0000256" key="7">
    <source>
        <dbReference type="ARBA" id="ARBA00023015"/>
    </source>
</evidence>
<evidence type="ECO:0000259" key="13">
    <source>
        <dbReference type="PROSITE" id="PS50157"/>
    </source>
</evidence>
<keyword evidence="8" id="KW-0238">DNA-binding</keyword>
<evidence type="ECO:0000259" key="14">
    <source>
        <dbReference type="PROSITE" id="PS50805"/>
    </source>
</evidence>
<dbReference type="Pfam" id="PF00096">
    <property type="entry name" value="zf-C2H2"/>
    <property type="match status" value="2"/>
</dbReference>
<feature type="domain" description="KRAB" evidence="14">
    <location>
        <begin position="1"/>
        <end position="43"/>
    </location>
</feature>
<evidence type="ECO:0000256" key="9">
    <source>
        <dbReference type="ARBA" id="ARBA00023163"/>
    </source>
</evidence>
<feature type="domain" description="C2H2-type" evidence="13">
    <location>
        <begin position="192"/>
        <end position="231"/>
    </location>
</feature>
<dbReference type="PANTHER" id="PTHR24390:SF159">
    <property type="entry name" value="GROWTH FACTOR INDEPENDENT 1 TRANSCRIPTIONAL REPRESSOR"/>
    <property type="match status" value="1"/>
</dbReference>
<comment type="subcellular location">
    <subcellularLocation>
        <location evidence="1">Nucleus</location>
    </subcellularLocation>
</comment>
<feature type="domain" description="C2H2-type" evidence="13">
    <location>
        <begin position="253"/>
        <end position="280"/>
    </location>
</feature>
<keyword evidence="7" id="KW-0805">Transcription regulation</keyword>
<keyword evidence="6" id="KW-0862">Zinc</keyword>
<dbReference type="InterPro" id="IPR001909">
    <property type="entry name" value="KRAB"/>
</dbReference>
<evidence type="ECO:0000256" key="2">
    <source>
        <dbReference type="ARBA" id="ARBA00006991"/>
    </source>
</evidence>
<dbReference type="OrthoDB" id="654211at2759"/>
<dbReference type="PROSITE" id="PS50805">
    <property type="entry name" value="KRAB"/>
    <property type="match status" value="1"/>
</dbReference>
<proteinExistence type="inferred from homology"/>
<evidence type="ECO:0000256" key="11">
    <source>
        <dbReference type="PROSITE-ProRule" id="PRU00042"/>
    </source>
</evidence>
<accession>A0A6P7WYZ9</accession>
<evidence type="ECO:0000313" key="16">
    <source>
        <dbReference type="RefSeq" id="XP_030046361.1"/>
    </source>
</evidence>
<comment type="similarity">
    <text evidence="2">Belongs to the krueppel C2H2-type zinc-finger protein family.</text>
</comment>
<feature type="domain" description="C2H2-type" evidence="13">
    <location>
        <begin position="281"/>
        <end position="308"/>
    </location>
</feature>
<dbReference type="PROSITE" id="PS00028">
    <property type="entry name" value="ZINC_FINGER_C2H2_1"/>
    <property type="match status" value="1"/>
</dbReference>
<dbReference type="KEGG" id="muo:115460750"/>
<dbReference type="InParanoid" id="A0A6P7WYZ9"/>
<keyword evidence="3" id="KW-0479">Metal-binding</keyword>
<dbReference type="PROSITE" id="PS50157">
    <property type="entry name" value="ZINC_FINGER_C2H2_2"/>
    <property type="match status" value="4"/>
</dbReference>
<dbReference type="FunFam" id="3.30.160.60:FF:000646">
    <property type="entry name" value="Myeloid zinc finger 1"/>
    <property type="match status" value="1"/>
</dbReference>
<organism evidence="15 16">
    <name type="scientific">Microcaecilia unicolor</name>
    <dbReference type="NCBI Taxonomy" id="1415580"/>
    <lineage>
        <taxon>Eukaryota</taxon>
        <taxon>Metazoa</taxon>
        <taxon>Chordata</taxon>
        <taxon>Craniata</taxon>
        <taxon>Vertebrata</taxon>
        <taxon>Euteleostomi</taxon>
        <taxon>Amphibia</taxon>
        <taxon>Gymnophiona</taxon>
        <taxon>Siphonopidae</taxon>
        <taxon>Microcaecilia</taxon>
    </lineage>
</organism>
<keyword evidence="10" id="KW-0539">Nucleus</keyword>
<feature type="compositionally biased region" description="Basic and acidic residues" evidence="12">
    <location>
        <begin position="89"/>
        <end position="108"/>
    </location>
</feature>
<dbReference type="GO" id="GO:0008270">
    <property type="term" value="F:zinc ion binding"/>
    <property type="evidence" value="ECO:0007669"/>
    <property type="project" value="UniProtKB-KW"/>
</dbReference>
<sequence length="347" mass="40209">MKENYEILISLGYERISPDTLSRIKQEEEPYVWDPHESREREVTHSDTAVNEALQKLKQEQNREETPVEMEQIPGQSKNVCENISQGMERTHARNHQQELEKEQRDPAGETPCGITESEGSDRELINIPDHQRHLRTESPFQDSNSDPKPSKLPQEERTENESLQCDICGTIFNMNDHFLLDKRTNSREKSFSCSHCEKSFRQKINLKLDQSFGLSSILKRNEVIHSGQKPFLCSESGKSFNELSQLKIHSKKKCTEYNKSLICSSRLKIHQMSHSGKKPFTCTECNKSFSRSSYLKIHQMIHSGKKPFTCTECNKSFSPNLKIHQMIHSKKNPFTCSECNKRFTLL</sequence>
<evidence type="ECO:0000256" key="3">
    <source>
        <dbReference type="ARBA" id="ARBA00022723"/>
    </source>
</evidence>
<dbReference type="SUPFAM" id="SSF57667">
    <property type="entry name" value="beta-beta-alpha zinc fingers"/>
    <property type="match status" value="4"/>
</dbReference>
<dbReference type="FunFam" id="3.30.160.60:FF:000100">
    <property type="entry name" value="Zinc finger 45-like"/>
    <property type="match status" value="2"/>
</dbReference>
<dbReference type="SMART" id="SM00355">
    <property type="entry name" value="ZnF_C2H2"/>
    <property type="match status" value="2"/>
</dbReference>
<keyword evidence="9" id="KW-0804">Transcription</keyword>
<dbReference type="InterPro" id="IPR013087">
    <property type="entry name" value="Znf_C2H2_type"/>
</dbReference>
<evidence type="ECO:0000256" key="4">
    <source>
        <dbReference type="ARBA" id="ARBA00022737"/>
    </source>
</evidence>
<evidence type="ECO:0000256" key="1">
    <source>
        <dbReference type="ARBA" id="ARBA00004123"/>
    </source>
</evidence>
<dbReference type="GO" id="GO:0006357">
    <property type="term" value="P:regulation of transcription by RNA polymerase II"/>
    <property type="evidence" value="ECO:0007669"/>
    <property type="project" value="TreeGrafter"/>
</dbReference>
<dbReference type="FunCoup" id="A0A6P7WYZ9">
    <property type="interactions" value="248"/>
</dbReference>
<feature type="compositionally biased region" description="Polar residues" evidence="12">
    <location>
        <begin position="139"/>
        <end position="148"/>
    </location>
</feature>
<keyword evidence="4" id="KW-0677">Repeat</keyword>
<dbReference type="GeneID" id="115460750"/>
<name>A0A6P7WYZ9_9AMPH</name>
<feature type="region of interest" description="Disordered" evidence="12">
    <location>
        <begin position="137"/>
        <end position="162"/>
    </location>
</feature>
<dbReference type="InterPro" id="IPR036236">
    <property type="entry name" value="Znf_C2H2_sf"/>
</dbReference>
<dbReference type="FunFam" id="3.30.160.60:FF:000770">
    <property type="entry name" value="zinc finger protein 16"/>
    <property type="match status" value="1"/>
</dbReference>
<evidence type="ECO:0000256" key="12">
    <source>
        <dbReference type="SAM" id="MobiDB-lite"/>
    </source>
</evidence>
<dbReference type="PANTHER" id="PTHR24390">
    <property type="entry name" value="ZINC FINGER PROTEIN"/>
    <property type="match status" value="1"/>
</dbReference>
<evidence type="ECO:0000313" key="15">
    <source>
        <dbReference type="Proteomes" id="UP000515156"/>
    </source>
</evidence>